<dbReference type="Proteomes" id="UP000005307">
    <property type="component" value="Chromosome"/>
</dbReference>
<accession>M9R5F4</accession>
<reference evidence="1 2" key="1">
    <citation type="journal article" date="2013" name="PLoS ONE">
        <title>Poles Apart: Arctic and Antarctic Octadecabacter strains Share High Genome Plasticity and a New Type of Xanthorhodopsin.</title>
        <authorList>
            <person name="Vollmers J."/>
            <person name="Voget S."/>
            <person name="Dietrich S."/>
            <person name="Gollnow K."/>
            <person name="Smits M."/>
            <person name="Meyer K."/>
            <person name="Brinkhoff T."/>
            <person name="Simon M."/>
            <person name="Daniel R."/>
        </authorList>
    </citation>
    <scope>NUCLEOTIDE SEQUENCE [LARGE SCALE GENOMIC DNA]</scope>
    <source>
        <strain evidence="1 2">307</strain>
    </source>
</reference>
<dbReference type="HOGENOM" id="CLU_2356969_0_0_5"/>
<name>M9R5F4_9RHOB</name>
<organism evidence="1 2">
    <name type="scientific">Octadecabacter antarcticus 307</name>
    <dbReference type="NCBI Taxonomy" id="391626"/>
    <lineage>
        <taxon>Bacteria</taxon>
        <taxon>Pseudomonadati</taxon>
        <taxon>Pseudomonadota</taxon>
        <taxon>Alphaproteobacteria</taxon>
        <taxon>Rhodobacterales</taxon>
        <taxon>Roseobacteraceae</taxon>
        <taxon>Octadecabacter</taxon>
    </lineage>
</organism>
<dbReference type="EMBL" id="CP003740">
    <property type="protein sequence ID" value="AGI66993.1"/>
    <property type="molecule type" value="Genomic_DNA"/>
</dbReference>
<dbReference type="KEGG" id="oat:OAN307_c13000"/>
<keyword evidence="2" id="KW-1185">Reference proteome</keyword>
<proteinExistence type="predicted"/>
<gene>
    <name evidence="1" type="ORF">OAN307_c13000</name>
</gene>
<sequence length="96" mass="10755">MKNDRPVTRAQTTDEQKGLILSILADMAESDDLKSYTDHVGFDVSALSGSKDLPAAWVAHYWLGQGTYDVDRATMDLLTWPPIARRVFELQQCLAK</sequence>
<dbReference type="STRING" id="391626.OAN307_c13000"/>
<dbReference type="AlphaFoldDB" id="M9R5F4"/>
<evidence type="ECO:0000313" key="1">
    <source>
        <dbReference type="EMBL" id="AGI66993.1"/>
    </source>
</evidence>
<evidence type="ECO:0000313" key="2">
    <source>
        <dbReference type="Proteomes" id="UP000005307"/>
    </source>
</evidence>
<protein>
    <submittedName>
        <fullName evidence="1">Uncharacterized protein</fullName>
    </submittedName>
</protein>